<evidence type="ECO:0000313" key="2">
    <source>
        <dbReference type="Proteomes" id="UP001162483"/>
    </source>
</evidence>
<reference evidence="1" key="1">
    <citation type="submission" date="2023-05" db="EMBL/GenBank/DDBJ databases">
        <authorList>
            <person name="Stuckert A."/>
        </authorList>
    </citation>
    <scope>NUCLEOTIDE SEQUENCE</scope>
</reference>
<name>A0ABN9DPV8_9NEOB</name>
<organism evidence="1 2">
    <name type="scientific">Staurois parvus</name>
    <dbReference type="NCBI Taxonomy" id="386267"/>
    <lineage>
        <taxon>Eukaryota</taxon>
        <taxon>Metazoa</taxon>
        <taxon>Chordata</taxon>
        <taxon>Craniata</taxon>
        <taxon>Vertebrata</taxon>
        <taxon>Euteleostomi</taxon>
        <taxon>Amphibia</taxon>
        <taxon>Batrachia</taxon>
        <taxon>Anura</taxon>
        <taxon>Neobatrachia</taxon>
        <taxon>Ranoidea</taxon>
        <taxon>Ranidae</taxon>
        <taxon>Staurois</taxon>
    </lineage>
</organism>
<feature type="non-terminal residue" evidence="1">
    <location>
        <position position="91"/>
    </location>
</feature>
<dbReference type="Proteomes" id="UP001162483">
    <property type="component" value="Unassembled WGS sequence"/>
</dbReference>
<protein>
    <submittedName>
        <fullName evidence="1">Uncharacterized protein</fullName>
    </submittedName>
</protein>
<keyword evidence="2" id="KW-1185">Reference proteome</keyword>
<accession>A0ABN9DPV8</accession>
<dbReference type="EMBL" id="CATNWA010014672">
    <property type="protein sequence ID" value="CAI9574554.1"/>
    <property type="molecule type" value="Genomic_DNA"/>
</dbReference>
<gene>
    <name evidence="1" type="ORF">SPARVUS_LOCUS7996354</name>
</gene>
<comment type="caution">
    <text evidence="1">The sequence shown here is derived from an EMBL/GenBank/DDBJ whole genome shotgun (WGS) entry which is preliminary data.</text>
</comment>
<evidence type="ECO:0000313" key="1">
    <source>
        <dbReference type="EMBL" id="CAI9574554.1"/>
    </source>
</evidence>
<feature type="non-terminal residue" evidence="1">
    <location>
        <position position="1"/>
    </location>
</feature>
<sequence length="91" mass="10832">LTISIPDTFTPFLSRPVLSFQRYHTLNDNCAVMQRCTHMKIDEYILAKIYEERLFICKILMFGLFHFYSKNIKIPVVNKYHQNKVLSVSKM</sequence>
<proteinExistence type="predicted"/>